<dbReference type="EMBL" id="BPLR01004221">
    <property type="protein sequence ID" value="GIX93273.1"/>
    <property type="molecule type" value="Genomic_DNA"/>
</dbReference>
<proteinExistence type="predicted"/>
<name>A0AAV4PBB1_CAEEX</name>
<reference evidence="1 2" key="1">
    <citation type="submission" date="2021-06" db="EMBL/GenBank/DDBJ databases">
        <title>Caerostris extrusa draft genome.</title>
        <authorList>
            <person name="Kono N."/>
            <person name="Arakawa K."/>
        </authorList>
    </citation>
    <scope>NUCLEOTIDE SEQUENCE [LARGE SCALE GENOMIC DNA]</scope>
</reference>
<sequence>MGEETGSATTHVKNVSSHLIPAERKLDPFHLKRRLLPAISDLGWGGKLFDALSGAATILDLGKRISPILPPSHQELLLYFFSFEVLRFSIFGPSITKRLTFLDVSSHRNLVLRMAGETGVDDTLRTSHPMSSRLEESSIRLIKEASPSSDF</sequence>
<accession>A0AAV4PBB1</accession>
<dbReference type="AlphaFoldDB" id="A0AAV4PBB1"/>
<organism evidence="1 2">
    <name type="scientific">Caerostris extrusa</name>
    <name type="common">Bark spider</name>
    <name type="synonym">Caerostris bankana</name>
    <dbReference type="NCBI Taxonomy" id="172846"/>
    <lineage>
        <taxon>Eukaryota</taxon>
        <taxon>Metazoa</taxon>
        <taxon>Ecdysozoa</taxon>
        <taxon>Arthropoda</taxon>
        <taxon>Chelicerata</taxon>
        <taxon>Arachnida</taxon>
        <taxon>Araneae</taxon>
        <taxon>Araneomorphae</taxon>
        <taxon>Entelegynae</taxon>
        <taxon>Araneoidea</taxon>
        <taxon>Araneidae</taxon>
        <taxon>Caerostris</taxon>
    </lineage>
</organism>
<comment type="caution">
    <text evidence="1">The sequence shown here is derived from an EMBL/GenBank/DDBJ whole genome shotgun (WGS) entry which is preliminary data.</text>
</comment>
<evidence type="ECO:0000313" key="1">
    <source>
        <dbReference type="EMBL" id="GIX93273.1"/>
    </source>
</evidence>
<keyword evidence="2" id="KW-1185">Reference proteome</keyword>
<protein>
    <submittedName>
        <fullName evidence="1">Uncharacterized protein</fullName>
    </submittedName>
</protein>
<gene>
    <name evidence="1" type="ORF">CEXT_548251</name>
</gene>
<evidence type="ECO:0000313" key="2">
    <source>
        <dbReference type="Proteomes" id="UP001054945"/>
    </source>
</evidence>
<dbReference type="Proteomes" id="UP001054945">
    <property type="component" value="Unassembled WGS sequence"/>
</dbReference>